<protein>
    <recommendedName>
        <fullName evidence="5">Protein-S-isoprenylcysteine O-methyltransferase</fullName>
        <ecNumber evidence="5">2.1.1.100</ecNumber>
    </recommendedName>
</protein>
<evidence type="ECO:0000256" key="1">
    <source>
        <dbReference type="ARBA" id="ARBA00004141"/>
    </source>
</evidence>
<dbReference type="Gene3D" id="1.20.120.1630">
    <property type="match status" value="1"/>
</dbReference>
<dbReference type="Proteomes" id="UP001150941">
    <property type="component" value="Unassembled WGS sequence"/>
</dbReference>
<evidence type="ECO:0000256" key="3">
    <source>
        <dbReference type="ARBA" id="ARBA00022989"/>
    </source>
</evidence>
<dbReference type="InterPro" id="IPR007269">
    <property type="entry name" value="ICMT_MeTrfase"/>
</dbReference>
<evidence type="ECO:0000256" key="5">
    <source>
        <dbReference type="RuleBase" id="RU362022"/>
    </source>
</evidence>
<keyword evidence="5" id="KW-0808">Transferase</keyword>
<dbReference type="GO" id="GO:0004671">
    <property type="term" value="F:protein C-terminal S-isoprenylcysteine carboxyl O-methyltransferase activity"/>
    <property type="evidence" value="ECO:0007669"/>
    <property type="project" value="UniProtKB-EC"/>
</dbReference>
<evidence type="ECO:0000313" key="6">
    <source>
        <dbReference type="EMBL" id="KAJ5248804.1"/>
    </source>
</evidence>
<dbReference type="Pfam" id="PF04140">
    <property type="entry name" value="ICMT"/>
    <property type="match status" value="1"/>
</dbReference>
<reference evidence="6" key="1">
    <citation type="submission" date="2022-11" db="EMBL/GenBank/DDBJ databases">
        <authorList>
            <person name="Petersen C."/>
        </authorList>
    </citation>
    <scope>NUCLEOTIDE SEQUENCE</scope>
    <source>
        <strain evidence="6">IBT 19713</strain>
    </source>
</reference>
<evidence type="ECO:0000256" key="2">
    <source>
        <dbReference type="ARBA" id="ARBA00022692"/>
    </source>
</evidence>
<reference evidence="6" key="2">
    <citation type="journal article" date="2023" name="IMA Fungus">
        <title>Comparative genomic study of the Penicillium genus elucidates a diverse pangenome and 15 lateral gene transfer events.</title>
        <authorList>
            <person name="Petersen C."/>
            <person name="Sorensen T."/>
            <person name="Nielsen M.R."/>
            <person name="Sondergaard T.E."/>
            <person name="Sorensen J.L."/>
            <person name="Fitzpatrick D.A."/>
            <person name="Frisvad J.C."/>
            <person name="Nielsen K.L."/>
        </authorList>
    </citation>
    <scope>NUCLEOTIDE SEQUENCE</scope>
    <source>
        <strain evidence="6">IBT 19713</strain>
    </source>
</reference>
<dbReference type="GO" id="GO:0005789">
    <property type="term" value="C:endoplasmic reticulum membrane"/>
    <property type="evidence" value="ECO:0007669"/>
    <property type="project" value="UniProtKB-SubCell"/>
</dbReference>
<keyword evidence="5" id="KW-0256">Endoplasmic reticulum</keyword>
<sequence>MTFETPAFIAANVAAAYLFAWCTTPPNSTAPPKEHTVKDRLHIFVGRFPTIVRTGVTAVILYHTLVAGLTVYAPARVGQACPRAQNCNAALFTWSPTTILSLLSIYAGAAVRLSAYGGLGRSFTFHLAAPERLVTSGVYAWIQHPSYTGLWLIGLGLEGFHLRWDGVMACLVPEGVYAMLSGWGLTLLAGILAVEGFLTTARLGDEEEMLHEQFGEEWEAWHGKTARFVPFLF</sequence>
<keyword evidence="2" id="KW-0812">Transmembrane</keyword>
<comment type="similarity">
    <text evidence="5">Belongs to the class VI-like SAM-binding methyltransferase superfamily. Isoprenylcysteine carboxyl methyltransferase family.</text>
</comment>
<dbReference type="GO" id="GO:0032259">
    <property type="term" value="P:methylation"/>
    <property type="evidence" value="ECO:0007669"/>
    <property type="project" value="UniProtKB-KW"/>
</dbReference>
<keyword evidence="5" id="KW-0489">Methyltransferase</keyword>
<comment type="subcellular location">
    <subcellularLocation>
        <location evidence="5">Endoplasmic reticulum membrane</location>
        <topology evidence="5">Multi-pass membrane protein</topology>
    </subcellularLocation>
    <subcellularLocation>
        <location evidence="1">Membrane</location>
        <topology evidence="1">Multi-pass membrane protein</topology>
    </subcellularLocation>
</comment>
<keyword evidence="3" id="KW-1133">Transmembrane helix</keyword>
<dbReference type="RefSeq" id="XP_058335583.1">
    <property type="nucleotide sequence ID" value="XM_058469552.1"/>
</dbReference>
<accession>A0A9W9PL96</accession>
<dbReference type="AlphaFoldDB" id="A0A9W9PL96"/>
<keyword evidence="5" id="KW-0949">S-adenosyl-L-methionine</keyword>
<dbReference type="PANTHER" id="PTHR12714">
    <property type="entry name" value="PROTEIN-S ISOPRENYLCYSTEINE O-METHYLTRANSFERASE"/>
    <property type="match status" value="1"/>
</dbReference>
<keyword evidence="7" id="KW-1185">Reference proteome</keyword>
<comment type="caution">
    <text evidence="6">The sequence shown here is derived from an EMBL/GenBank/DDBJ whole genome shotgun (WGS) entry which is preliminary data.</text>
</comment>
<organism evidence="6 7">
    <name type="scientific">Penicillium chermesinum</name>
    <dbReference type="NCBI Taxonomy" id="63820"/>
    <lineage>
        <taxon>Eukaryota</taxon>
        <taxon>Fungi</taxon>
        <taxon>Dikarya</taxon>
        <taxon>Ascomycota</taxon>
        <taxon>Pezizomycotina</taxon>
        <taxon>Eurotiomycetes</taxon>
        <taxon>Eurotiomycetidae</taxon>
        <taxon>Eurotiales</taxon>
        <taxon>Aspergillaceae</taxon>
        <taxon>Penicillium</taxon>
    </lineage>
</organism>
<dbReference type="OrthoDB" id="422086at2759"/>
<dbReference type="PANTHER" id="PTHR12714:SF9">
    <property type="entry name" value="PROTEIN-S-ISOPRENYLCYSTEINE O-METHYLTRANSFERASE"/>
    <property type="match status" value="1"/>
</dbReference>
<dbReference type="EMBL" id="JAPQKS010000001">
    <property type="protein sequence ID" value="KAJ5248804.1"/>
    <property type="molecule type" value="Genomic_DNA"/>
</dbReference>
<name>A0A9W9PL96_9EURO</name>
<gene>
    <name evidence="6" type="ORF">N7468_000255</name>
</gene>
<comment type="catalytic activity">
    <reaction evidence="5">
        <text>[protein]-C-terminal S-[(2E,6E)-farnesyl]-L-cysteine + S-adenosyl-L-methionine = [protein]-C-terminal S-[(2E,6E)-farnesyl]-L-cysteine methyl ester + S-adenosyl-L-homocysteine</text>
        <dbReference type="Rhea" id="RHEA:21672"/>
        <dbReference type="Rhea" id="RHEA-COMP:12125"/>
        <dbReference type="Rhea" id="RHEA-COMP:12126"/>
        <dbReference type="ChEBI" id="CHEBI:57856"/>
        <dbReference type="ChEBI" id="CHEBI:59789"/>
        <dbReference type="ChEBI" id="CHEBI:90510"/>
        <dbReference type="ChEBI" id="CHEBI:90511"/>
        <dbReference type="EC" id="2.1.1.100"/>
    </reaction>
</comment>
<evidence type="ECO:0000313" key="7">
    <source>
        <dbReference type="Proteomes" id="UP001150941"/>
    </source>
</evidence>
<proteinExistence type="inferred from homology"/>
<evidence type="ECO:0000256" key="4">
    <source>
        <dbReference type="ARBA" id="ARBA00023136"/>
    </source>
</evidence>
<dbReference type="GeneID" id="83196855"/>
<keyword evidence="4" id="KW-0472">Membrane</keyword>
<dbReference type="EC" id="2.1.1.100" evidence="5"/>